<feature type="region of interest" description="Disordered" evidence="5">
    <location>
        <begin position="179"/>
        <end position="258"/>
    </location>
</feature>
<evidence type="ECO:0000313" key="8">
    <source>
        <dbReference type="EMBL" id="KAH9512106.1"/>
    </source>
</evidence>
<keyword evidence="6" id="KW-0472">Membrane</keyword>
<dbReference type="PROSITE" id="PS00478">
    <property type="entry name" value="LIM_DOMAIN_1"/>
    <property type="match status" value="1"/>
</dbReference>
<dbReference type="CDD" id="cd09358">
    <property type="entry name" value="LIM_Mical_like"/>
    <property type="match status" value="1"/>
</dbReference>
<name>A0A922L3L8_DERFA</name>
<feature type="region of interest" description="Disordered" evidence="5">
    <location>
        <begin position="49"/>
        <end position="137"/>
    </location>
</feature>
<keyword evidence="9" id="KW-1185">Reference proteome</keyword>
<dbReference type="SUPFAM" id="SSF57716">
    <property type="entry name" value="Glucocorticoid receptor-like (DNA-binding domain)"/>
    <property type="match status" value="4"/>
</dbReference>
<feature type="compositionally biased region" description="Low complexity" evidence="5">
    <location>
        <begin position="320"/>
        <end position="331"/>
    </location>
</feature>
<evidence type="ECO:0000256" key="4">
    <source>
        <dbReference type="PROSITE-ProRule" id="PRU00125"/>
    </source>
</evidence>
<feature type="compositionally biased region" description="Low complexity" evidence="5">
    <location>
        <begin position="608"/>
        <end position="618"/>
    </location>
</feature>
<dbReference type="AlphaFoldDB" id="A0A922L3L8"/>
<feature type="compositionally biased region" description="Low complexity" evidence="5">
    <location>
        <begin position="849"/>
        <end position="868"/>
    </location>
</feature>
<feature type="compositionally biased region" description="Low complexity" evidence="5">
    <location>
        <begin position="240"/>
        <end position="251"/>
    </location>
</feature>
<evidence type="ECO:0000256" key="5">
    <source>
        <dbReference type="SAM" id="MobiDB-lite"/>
    </source>
</evidence>
<dbReference type="Proteomes" id="UP000790347">
    <property type="component" value="Unassembled WGS sequence"/>
</dbReference>
<reference evidence="8" key="2">
    <citation type="journal article" date="2022" name="Res Sq">
        <title>Comparative Genomics Reveals Insights into the Divergent Evolution of Astigmatic Mites and Household Pest Adaptations.</title>
        <authorList>
            <person name="Xiong Q."/>
            <person name="Wan A.T.-Y."/>
            <person name="Liu X.-Y."/>
            <person name="Fung C.S.-H."/>
            <person name="Xiao X."/>
            <person name="Malainual N."/>
            <person name="Hou J."/>
            <person name="Wang L."/>
            <person name="Wang M."/>
            <person name="Yang K."/>
            <person name="Cui Y."/>
            <person name="Leung E."/>
            <person name="Nong W."/>
            <person name="Shin S.-K."/>
            <person name="Au S."/>
            <person name="Jeong K.Y."/>
            <person name="Chew F.T."/>
            <person name="Hui J."/>
            <person name="Leung T.F."/>
            <person name="Tungtrongchitr A."/>
            <person name="Zhong N."/>
            <person name="Liu Z."/>
            <person name="Tsui S."/>
        </authorList>
    </citation>
    <scope>NUCLEOTIDE SEQUENCE</scope>
    <source>
        <strain evidence="8">Derf</strain>
        <tissue evidence="8">Whole organism</tissue>
    </source>
</reference>
<evidence type="ECO:0000256" key="1">
    <source>
        <dbReference type="ARBA" id="ARBA00022723"/>
    </source>
</evidence>
<feature type="compositionally biased region" description="Low complexity" evidence="5">
    <location>
        <begin position="590"/>
        <end position="601"/>
    </location>
</feature>
<gene>
    <name evidence="8" type="primary">LIMA1_1</name>
    <name evidence="8" type="ORF">DERF_010510</name>
</gene>
<evidence type="ECO:0000259" key="7">
    <source>
        <dbReference type="PROSITE" id="PS50023"/>
    </source>
</evidence>
<accession>A0A922L3L8</accession>
<protein>
    <submittedName>
        <fullName evidence="8">LIM domain and actin-binding protein 1</fullName>
    </submittedName>
</protein>
<organism evidence="8 9">
    <name type="scientific">Dermatophagoides farinae</name>
    <name type="common">American house dust mite</name>
    <dbReference type="NCBI Taxonomy" id="6954"/>
    <lineage>
        <taxon>Eukaryota</taxon>
        <taxon>Metazoa</taxon>
        <taxon>Ecdysozoa</taxon>
        <taxon>Arthropoda</taxon>
        <taxon>Chelicerata</taxon>
        <taxon>Arachnida</taxon>
        <taxon>Acari</taxon>
        <taxon>Acariformes</taxon>
        <taxon>Sarcoptiformes</taxon>
        <taxon>Astigmata</taxon>
        <taxon>Psoroptidia</taxon>
        <taxon>Analgoidea</taxon>
        <taxon>Pyroglyphidae</taxon>
        <taxon>Dermatophagoidinae</taxon>
        <taxon>Dermatophagoides</taxon>
    </lineage>
</organism>
<feature type="compositionally biased region" description="Low complexity" evidence="5">
    <location>
        <begin position="49"/>
        <end position="63"/>
    </location>
</feature>
<keyword evidence="6" id="KW-0812">Transmembrane</keyword>
<feature type="region of interest" description="Disordered" evidence="5">
    <location>
        <begin position="847"/>
        <end position="875"/>
    </location>
</feature>
<feature type="compositionally biased region" description="Acidic residues" evidence="5">
    <location>
        <begin position="188"/>
        <end position="197"/>
    </location>
</feature>
<proteinExistence type="predicted"/>
<feature type="region of interest" description="Disordered" evidence="5">
    <location>
        <begin position="799"/>
        <end position="823"/>
    </location>
</feature>
<evidence type="ECO:0000256" key="3">
    <source>
        <dbReference type="ARBA" id="ARBA00023038"/>
    </source>
</evidence>
<reference evidence="8" key="1">
    <citation type="submission" date="2013-05" db="EMBL/GenBank/DDBJ databases">
        <authorList>
            <person name="Yim A.K.Y."/>
            <person name="Chan T.F."/>
            <person name="Ji K.M."/>
            <person name="Liu X.Y."/>
            <person name="Zhou J.W."/>
            <person name="Li R.Q."/>
            <person name="Yang K.Y."/>
            <person name="Li J."/>
            <person name="Li M."/>
            <person name="Law P.T.W."/>
            <person name="Wu Y.L."/>
            <person name="Cai Z.L."/>
            <person name="Qin H."/>
            <person name="Bao Y."/>
            <person name="Leung R.K.K."/>
            <person name="Ng P.K.S."/>
            <person name="Zou J."/>
            <person name="Zhong X.J."/>
            <person name="Ran P.X."/>
            <person name="Zhong N.S."/>
            <person name="Liu Z.G."/>
            <person name="Tsui S.K.W."/>
        </authorList>
    </citation>
    <scope>NUCLEOTIDE SEQUENCE</scope>
    <source>
        <strain evidence="8">Derf</strain>
        <tissue evidence="8">Whole organism</tissue>
    </source>
</reference>
<dbReference type="FunFam" id="2.10.110.10:FF:000002">
    <property type="entry name" value="LIM domain and actin-binding 1"/>
    <property type="match status" value="1"/>
</dbReference>
<feature type="region of interest" description="Disordered" evidence="5">
    <location>
        <begin position="297"/>
        <end position="331"/>
    </location>
</feature>
<feature type="compositionally biased region" description="Low complexity" evidence="5">
    <location>
        <begin position="70"/>
        <end position="80"/>
    </location>
</feature>
<feature type="region of interest" description="Disordered" evidence="5">
    <location>
        <begin position="1088"/>
        <end position="1132"/>
    </location>
</feature>
<evidence type="ECO:0000313" key="9">
    <source>
        <dbReference type="Proteomes" id="UP000790347"/>
    </source>
</evidence>
<dbReference type="Pfam" id="PF00412">
    <property type="entry name" value="LIM"/>
    <property type="match status" value="2"/>
</dbReference>
<feature type="compositionally biased region" description="Basic and acidic residues" evidence="5">
    <location>
        <begin position="300"/>
        <end position="311"/>
    </location>
</feature>
<dbReference type="Gene3D" id="2.10.110.10">
    <property type="entry name" value="Cysteine Rich Protein"/>
    <property type="match status" value="2"/>
</dbReference>
<keyword evidence="1 4" id="KW-0479">Metal-binding</keyword>
<keyword evidence="6" id="KW-1133">Transmembrane helix</keyword>
<dbReference type="SMART" id="SM00132">
    <property type="entry name" value="LIM"/>
    <property type="match status" value="2"/>
</dbReference>
<sequence length="1162" mass="132193">MTKSMSTKSSWINRSIDWIIIHFLAIWIFIIRQFNSIRYSIFSALCLSPSPSSTTTTALTSNSDYDDNNNDNVVDTKNSVLNTHHDDDDDDDEDQMERSPKSNTTTTPPPPTTTTTTMNSNGKNSTLHDDDDDHNDRIMNLMESTSNDEQQQQQQLYTMVQQIVQDSVHNACMELLLEQQQQQQSSDSDVDDDDDDDAAKKNNKKRNNHNRKQRPATATATSTTTTTTATKTDATKISESTTSKKPASSLSKSKKSAVVVDNKIKQESIDEQQQQQLKQEFEKENIELITEPVVNGQLNVDDKNNGEEKQDSNFVKCSLDSSSDNTNSNDNKMNGVKSYGSNHMNGVCIGGESTICKICSKHVYHMEQIKAVKSIFHKSCFRCIECNKQLNMDSYSSHEGQIYCKPHFKQLFQPKPNFDNNHMNGNHNNHNGIIDIDIVDHSSTRKTNESIDDNNVVVVDDDETNVKNQQSTNEIDVEIGNKSTTPKKYEVIICENQPIELPPDQDVFENLTLDLSNIRNRFETGSVSNNNNNRINNSSNHINHHHHHHHNDKPITRSESIHKIMQKYQSRVAGDNCVSSSSSDDEDNNNQRQQQQQNVNDETTMTLNNENGDNNNNNLKEKMSFTGMSTLKSQWETGSIANKQGDNRSVENELAELRRVKGKNSEPLTKMYERAIQEAQSMENLSTHKSEPLLVDGCSMRAGSIKEKFEKGAVESTETEEDRMERLRKEREAEIIQIANNDRALKEARNKFKQIELGQQIDNGGNNNTDNNNGHIESIDSKQLQQRFNYFENRNDADIIDGTVGSNGDDGQPQQQHSSVKIVDDIPKVDTTKKMLSKFKALEAGQITGSSNGDQSSSSSSSLISNGSPKMFKCITPPRETMKVYENEPMVEHNPNIVKSSYKTEDVIQVEPEKAKHLRAKFENWQTEIERENRKQDDENDFVPLERDTTKNLRAMFESIQNETNKPIDKPRPRVNRFVQEKTYQQQTDSCYVCSTRIYPMEKMEFSGIKLHKNCFRCAKCHMPMRLDNFTQHADKLFCIPHFKQLFMEKGNYDEGFGLEQHKDKWSNKTNGGKASTIATTVTVATNGKSANGHHHHQDHDNVLDQLDGELNGHNNNKTNGHNGNNLINIDSDDQLDSSIEYDYQQQQQRQQQDHAELIEDY</sequence>
<dbReference type="EMBL" id="ASGP02000004">
    <property type="protein sequence ID" value="KAH9512106.1"/>
    <property type="molecule type" value="Genomic_DNA"/>
</dbReference>
<dbReference type="PROSITE" id="PS50023">
    <property type="entry name" value="LIM_DOMAIN_2"/>
    <property type="match status" value="2"/>
</dbReference>
<feature type="region of interest" description="Disordered" evidence="5">
    <location>
        <begin position="523"/>
        <end position="556"/>
    </location>
</feature>
<feature type="compositionally biased region" description="Low complexity" evidence="5">
    <location>
        <begin position="216"/>
        <end position="232"/>
    </location>
</feature>
<dbReference type="InterPro" id="IPR001781">
    <property type="entry name" value="Znf_LIM"/>
</dbReference>
<dbReference type="PANTHER" id="PTHR24206">
    <property type="entry name" value="OS06G0237300 PROTEIN"/>
    <property type="match status" value="1"/>
</dbReference>
<feature type="compositionally biased region" description="Low complexity" evidence="5">
    <location>
        <begin position="528"/>
        <end position="541"/>
    </location>
</feature>
<dbReference type="GO" id="GO:0046872">
    <property type="term" value="F:metal ion binding"/>
    <property type="evidence" value="ECO:0007669"/>
    <property type="project" value="UniProtKB-KW"/>
</dbReference>
<keyword evidence="3 4" id="KW-0440">LIM domain</keyword>
<feature type="compositionally biased region" description="Basic residues" evidence="5">
    <location>
        <begin position="542"/>
        <end position="551"/>
    </location>
</feature>
<feature type="compositionally biased region" description="Low complexity" evidence="5">
    <location>
        <begin position="1112"/>
        <end position="1130"/>
    </location>
</feature>
<comment type="caution">
    <text evidence="8">The sequence shown here is derived from an EMBL/GenBank/DDBJ whole genome shotgun (WGS) entry which is preliminary data.</text>
</comment>
<keyword evidence="2 4" id="KW-0862">Zinc</keyword>
<feature type="domain" description="LIM zinc-binding" evidence="7">
    <location>
        <begin position="354"/>
        <end position="414"/>
    </location>
</feature>
<feature type="domain" description="LIM zinc-binding" evidence="7">
    <location>
        <begin position="989"/>
        <end position="1049"/>
    </location>
</feature>
<evidence type="ECO:0000256" key="2">
    <source>
        <dbReference type="ARBA" id="ARBA00022833"/>
    </source>
</evidence>
<feature type="transmembrane region" description="Helical" evidence="6">
    <location>
        <begin position="12"/>
        <end position="30"/>
    </location>
</feature>
<feature type="compositionally biased region" description="Basic residues" evidence="5">
    <location>
        <begin position="201"/>
        <end position="214"/>
    </location>
</feature>
<evidence type="ECO:0000256" key="6">
    <source>
        <dbReference type="SAM" id="Phobius"/>
    </source>
</evidence>
<feature type="region of interest" description="Disordered" evidence="5">
    <location>
        <begin position="568"/>
        <end position="621"/>
    </location>
</feature>